<dbReference type="HAMAP" id="MF_01006">
    <property type="entry name" value="Undec_diphosphatase"/>
    <property type="match status" value="1"/>
</dbReference>
<feature type="transmembrane region" description="Helical" evidence="12">
    <location>
        <begin position="224"/>
        <end position="245"/>
    </location>
</feature>
<evidence type="ECO:0000256" key="6">
    <source>
        <dbReference type="ARBA" id="ARBA00022692"/>
    </source>
</evidence>
<evidence type="ECO:0000313" key="13">
    <source>
        <dbReference type="EMBL" id="SFR93402.1"/>
    </source>
</evidence>
<dbReference type="GO" id="GO:0050380">
    <property type="term" value="F:undecaprenyl-diphosphatase activity"/>
    <property type="evidence" value="ECO:0007669"/>
    <property type="project" value="UniProtKB-UniRule"/>
</dbReference>
<comment type="similarity">
    <text evidence="2 12">Belongs to the UppP family.</text>
</comment>
<dbReference type="GO" id="GO:0005886">
    <property type="term" value="C:plasma membrane"/>
    <property type="evidence" value="ECO:0007669"/>
    <property type="project" value="UniProtKB-SubCell"/>
</dbReference>
<feature type="transmembrane region" description="Helical" evidence="12">
    <location>
        <begin position="89"/>
        <end position="109"/>
    </location>
</feature>
<reference evidence="13 14" key="1">
    <citation type="submission" date="2016-10" db="EMBL/GenBank/DDBJ databases">
        <authorList>
            <person name="de Groot N.N."/>
        </authorList>
    </citation>
    <scope>NUCLEOTIDE SEQUENCE [LARGE SCALE GENOMIC DNA]</scope>
    <source>
        <strain evidence="13 14">CGMCC 1.10457</strain>
    </source>
</reference>
<evidence type="ECO:0000256" key="1">
    <source>
        <dbReference type="ARBA" id="ARBA00004651"/>
    </source>
</evidence>
<accession>A0A1I6KQ72</accession>
<name>A0A1I6KQ72_9EURY</name>
<feature type="transmembrane region" description="Helical" evidence="12">
    <location>
        <begin position="121"/>
        <end position="140"/>
    </location>
</feature>
<evidence type="ECO:0000256" key="5">
    <source>
        <dbReference type="ARBA" id="ARBA00022475"/>
    </source>
</evidence>
<organism evidence="13 14">
    <name type="scientific">Halomicrobium zhouii</name>
    <dbReference type="NCBI Taxonomy" id="767519"/>
    <lineage>
        <taxon>Archaea</taxon>
        <taxon>Methanobacteriati</taxon>
        <taxon>Methanobacteriota</taxon>
        <taxon>Stenosarchaea group</taxon>
        <taxon>Halobacteria</taxon>
        <taxon>Halobacteriales</taxon>
        <taxon>Haloarculaceae</taxon>
        <taxon>Halomicrobium</taxon>
    </lineage>
</organism>
<evidence type="ECO:0000256" key="11">
    <source>
        <dbReference type="ARBA" id="ARBA00047594"/>
    </source>
</evidence>
<sequence>MNETLIAVLLGVVQGILEWLPVSSEGGVAIVVTGLTGASPAVATRFALFLHAGTALSALAYYRGEVATVLREVPSWRPRTAFDRDRADLSFLVLATLATGVTGLPAYVLLDALVNDLTGGAFVALVGGLLVLTGLLQRFAESVALDPRATPDWLDAVLVGALQGLAILPGVSRSGTTVSALLLRGHEGESSLRLSFLLSIPAALAANVLVLVDDGVPAISPSAAVLAVAVSAVVGYLTVGALVALVRRVPFWAVCVGFGSLGVFGGALLIV</sequence>
<dbReference type="PANTHER" id="PTHR30622:SF2">
    <property type="entry name" value="UNDECAPRENYL-DIPHOSPHATASE"/>
    <property type="match status" value="1"/>
</dbReference>
<keyword evidence="7 12" id="KW-0378">Hydrolase</keyword>
<gene>
    <name evidence="12" type="primary">uppP</name>
    <name evidence="13" type="ORF">SAMN05216559_1289</name>
</gene>
<evidence type="ECO:0000256" key="7">
    <source>
        <dbReference type="ARBA" id="ARBA00022801"/>
    </source>
</evidence>
<evidence type="ECO:0000256" key="9">
    <source>
        <dbReference type="ARBA" id="ARBA00023136"/>
    </source>
</evidence>
<dbReference type="EC" id="3.6.1.27" evidence="3 12"/>
<evidence type="ECO:0000256" key="12">
    <source>
        <dbReference type="HAMAP-Rule" id="MF_01006"/>
    </source>
</evidence>
<keyword evidence="6 12" id="KW-0812">Transmembrane</keyword>
<dbReference type="InterPro" id="IPR003824">
    <property type="entry name" value="UppP"/>
</dbReference>
<dbReference type="RefSeq" id="WP_089814964.1">
    <property type="nucleotide sequence ID" value="NZ_FOZK01000001.1"/>
</dbReference>
<evidence type="ECO:0000313" key="14">
    <source>
        <dbReference type="Proteomes" id="UP000199062"/>
    </source>
</evidence>
<dbReference type="PANTHER" id="PTHR30622">
    <property type="entry name" value="UNDECAPRENYL-DIPHOSPHATASE"/>
    <property type="match status" value="1"/>
</dbReference>
<dbReference type="AlphaFoldDB" id="A0A1I6KQ72"/>
<evidence type="ECO:0000256" key="8">
    <source>
        <dbReference type="ARBA" id="ARBA00022989"/>
    </source>
</evidence>
<protein>
    <recommendedName>
        <fullName evidence="4 12">Undecaprenyl-diphosphatase</fullName>
        <ecNumber evidence="3 12">3.6.1.27</ecNumber>
    </recommendedName>
    <alternativeName>
        <fullName evidence="10 12">Undecaprenyl pyrophosphate phosphatase</fullName>
    </alternativeName>
</protein>
<evidence type="ECO:0000256" key="10">
    <source>
        <dbReference type="ARBA" id="ARBA00032707"/>
    </source>
</evidence>
<evidence type="ECO:0000256" key="4">
    <source>
        <dbReference type="ARBA" id="ARBA00021581"/>
    </source>
</evidence>
<comment type="function">
    <text evidence="12">Catalyzes the dephosphorylation of undecaprenyl diphosphate (UPP).</text>
</comment>
<keyword evidence="14" id="KW-1185">Reference proteome</keyword>
<evidence type="ECO:0000256" key="2">
    <source>
        <dbReference type="ARBA" id="ARBA00010621"/>
    </source>
</evidence>
<keyword evidence="5 12" id="KW-1003">Cell membrane</keyword>
<feature type="transmembrane region" description="Helical" evidence="12">
    <location>
        <begin position="251"/>
        <end position="270"/>
    </location>
</feature>
<dbReference type="STRING" id="767519.SAMN05216559_1289"/>
<dbReference type="Pfam" id="PF02673">
    <property type="entry name" value="BacA"/>
    <property type="match status" value="1"/>
</dbReference>
<comment type="subcellular location">
    <subcellularLocation>
        <location evidence="1 12">Cell membrane</location>
        <topology evidence="1 12">Multi-pass membrane protein</topology>
    </subcellularLocation>
</comment>
<dbReference type="EMBL" id="FOZK01000001">
    <property type="protein sequence ID" value="SFR93402.1"/>
    <property type="molecule type" value="Genomic_DNA"/>
</dbReference>
<evidence type="ECO:0000256" key="3">
    <source>
        <dbReference type="ARBA" id="ARBA00012374"/>
    </source>
</evidence>
<keyword evidence="9 12" id="KW-0472">Membrane</keyword>
<feature type="transmembrane region" description="Helical" evidence="12">
    <location>
        <begin position="192"/>
        <end position="212"/>
    </location>
</feature>
<comment type="catalytic activity">
    <reaction evidence="11 12">
        <text>di-trans,octa-cis-undecaprenyl diphosphate + H2O = di-trans,octa-cis-undecaprenyl phosphate + phosphate + H(+)</text>
        <dbReference type="Rhea" id="RHEA:28094"/>
        <dbReference type="ChEBI" id="CHEBI:15377"/>
        <dbReference type="ChEBI" id="CHEBI:15378"/>
        <dbReference type="ChEBI" id="CHEBI:43474"/>
        <dbReference type="ChEBI" id="CHEBI:58405"/>
        <dbReference type="ChEBI" id="CHEBI:60392"/>
        <dbReference type="EC" id="3.6.1.27"/>
    </reaction>
</comment>
<keyword evidence="8 12" id="KW-1133">Transmembrane helix</keyword>
<dbReference type="OrthoDB" id="65864at2157"/>
<dbReference type="Proteomes" id="UP000199062">
    <property type="component" value="Unassembled WGS sequence"/>
</dbReference>
<proteinExistence type="inferred from homology"/>